<organism evidence="1 2">
    <name type="scientific">Pyrodictium occultum</name>
    <dbReference type="NCBI Taxonomy" id="2309"/>
    <lineage>
        <taxon>Archaea</taxon>
        <taxon>Thermoproteota</taxon>
        <taxon>Thermoprotei</taxon>
        <taxon>Desulfurococcales</taxon>
        <taxon>Pyrodictiaceae</taxon>
        <taxon>Pyrodictium</taxon>
    </lineage>
</organism>
<dbReference type="GO" id="GO:0003677">
    <property type="term" value="F:DNA binding"/>
    <property type="evidence" value="ECO:0007669"/>
    <property type="project" value="InterPro"/>
</dbReference>
<accession>A0A0V8RUA6</accession>
<dbReference type="NCBIfam" id="TIGR00721">
    <property type="entry name" value="tfx"/>
    <property type="match status" value="1"/>
</dbReference>
<reference evidence="1 2" key="1">
    <citation type="submission" date="2015-11" db="EMBL/GenBank/DDBJ databases">
        <title>Genome sequence of Pyrodictium occultum PL-19, a marine hyperthermophilic archaeon isolated from Volcano, Italy.</title>
        <authorList>
            <person name="Utturkar S."/>
            <person name="Huber H."/>
            <person name="Leptihn S."/>
            <person name="Brown S."/>
            <person name="Stetter K.O."/>
            <person name="Podar M."/>
        </authorList>
    </citation>
    <scope>NUCLEOTIDE SEQUENCE [LARGE SCALE GENOMIC DNA]</scope>
    <source>
        <strain evidence="1 2">PL-19</strain>
    </source>
</reference>
<dbReference type="InterPro" id="IPR036657">
    <property type="entry name" value="Tfx_DNA-bd_sf_arc"/>
</dbReference>
<dbReference type="EMBL" id="LNTB01000001">
    <property type="protein sequence ID" value="KSW11530.1"/>
    <property type="molecule type" value="Genomic_DNA"/>
</dbReference>
<dbReference type="AlphaFoldDB" id="A0A0V8RUA6"/>
<dbReference type="InterPro" id="IPR004645">
    <property type="entry name" value="Tfx_DNA-bd_arc"/>
</dbReference>
<gene>
    <name evidence="1" type="ORF">CF15_01440</name>
</gene>
<dbReference type="STRING" id="2309.CF15_01440"/>
<protein>
    <submittedName>
        <fullName evidence="1">Uncharacterized protein</fullName>
    </submittedName>
</protein>
<name>A0A0V8RUA6_PYROC</name>
<evidence type="ECO:0000313" key="2">
    <source>
        <dbReference type="Proteomes" id="UP000053352"/>
    </source>
</evidence>
<keyword evidence="2" id="KW-1185">Reference proteome</keyword>
<proteinExistence type="predicted"/>
<dbReference type="SUPFAM" id="SSF89915">
    <property type="entry name" value="DNA-binding protein Tfx"/>
    <property type="match status" value="1"/>
</dbReference>
<dbReference type="Gene3D" id="3.30.1190.10">
    <property type="entry name" value="DNA-binding protein Tfx superfamily, archaea"/>
    <property type="match status" value="1"/>
</dbReference>
<sequence>MAGRFGLLTHKQARVLALREGRGLGFSEIARLLGTTRQDAAATYRRALANVEAARETLRVYRLATGIVVEAVKGIPLDSLVEKLLREADSRGVKLRWARAELRILLHGLLRDYLEGSRLSRPLALVAGKDGSIEAYPLEEARRVLKALDAGGSSP</sequence>
<evidence type="ECO:0000313" key="1">
    <source>
        <dbReference type="EMBL" id="KSW11530.1"/>
    </source>
</evidence>
<dbReference type="OrthoDB" id="378462at2157"/>
<comment type="caution">
    <text evidence="1">The sequence shown here is derived from an EMBL/GenBank/DDBJ whole genome shotgun (WGS) entry which is preliminary data.</text>
</comment>
<dbReference type="RefSeq" id="WP_058370206.1">
    <property type="nucleotide sequence ID" value="NZ_LNTB01000001.1"/>
</dbReference>
<dbReference type="Proteomes" id="UP000053352">
    <property type="component" value="Unassembled WGS sequence"/>
</dbReference>